<evidence type="ECO:0000313" key="1">
    <source>
        <dbReference type="EMBL" id="KXN73216.1"/>
    </source>
</evidence>
<protein>
    <submittedName>
        <fullName evidence="1">Uncharacterized protein</fullName>
    </submittedName>
</protein>
<evidence type="ECO:0000313" key="2">
    <source>
        <dbReference type="Proteomes" id="UP000070444"/>
    </source>
</evidence>
<accession>A0A137PDY9</accession>
<reference evidence="1 2" key="1">
    <citation type="journal article" date="2015" name="Genome Biol. Evol.">
        <title>Phylogenomic analyses indicate that early fungi evolved digesting cell walls of algal ancestors of land plants.</title>
        <authorList>
            <person name="Chang Y."/>
            <person name="Wang S."/>
            <person name="Sekimoto S."/>
            <person name="Aerts A.L."/>
            <person name="Choi C."/>
            <person name="Clum A."/>
            <person name="LaButti K.M."/>
            <person name="Lindquist E.A."/>
            <person name="Yee Ngan C."/>
            <person name="Ohm R.A."/>
            <person name="Salamov A.A."/>
            <person name="Grigoriev I.V."/>
            <person name="Spatafora J.W."/>
            <person name="Berbee M.L."/>
        </authorList>
    </citation>
    <scope>NUCLEOTIDE SEQUENCE [LARGE SCALE GENOMIC DNA]</scope>
    <source>
        <strain evidence="1 2">NRRL 28638</strain>
    </source>
</reference>
<dbReference type="AlphaFoldDB" id="A0A137PDY9"/>
<gene>
    <name evidence="1" type="ORF">CONCODRAFT_68471</name>
</gene>
<sequence length="229" mass="26628">MYTLIKALHSKVAGNLRGLSLRRKGIIRRSQSNLTTTSLDIKDFIRENRMTVTRTDFRDLPDFKIREASYSIDKRLRFDQDKLESIPSLDKGDKGSGFNLEIMREMPNLIEEDINKLGELIVMVQNESKNSFSSDSVIFERGKYKVTLSNDGILTVNDFPEQFFITDADGDIMGFAEVMKVLKVPKGWIGQNFRTYDQRNKTLRKNRKDFYKRLIEMVLRKLIACLRIV</sequence>
<keyword evidence="2" id="KW-1185">Reference proteome</keyword>
<name>A0A137PDY9_CONC2</name>
<proteinExistence type="predicted"/>
<organism evidence="1 2">
    <name type="scientific">Conidiobolus coronatus (strain ATCC 28846 / CBS 209.66 / NRRL 28638)</name>
    <name type="common">Delacroixia coronata</name>
    <dbReference type="NCBI Taxonomy" id="796925"/>
    <lineage>
        <taxon>Eukaryota</taxon>
        <taxon>Fungi</taxon>
        <taxon>Fungi incertae sedis</taxon>
        <taxon>Zoopagomycota</taxon>
        <taxon>Entomophthoromycotina</taxon>
        <taxon>Entomophthoromycetes</taxon>
        <taxon>Entomophthorales</taxon>
        <taxon>Ancylistaceae</taxon>
        <taxon>Conidiobolus</taxon>
    </lineage>
</organism>
<dbReference type="EMBL" id="KQ964440">
    <property type="protein sequence ID" value="KXN73216.1"/>
    <property type="molecule type" value="Genomic_DNA"/>
</dbReference>
<dbReference type="Proteomes" id="UP000070444">
    <property type="component" value="Unassembled WGS sequence"/>
</dbReference>